<dbReference type="PANTHER" id="PTHR42827">
    <property type="entry name" value="IRON-SULFUR CLUSTER-BINDING PROTEIN-RELATED"/>
    <property type="match status" value="1"/>
</dbReference>
<protein>
    <recommendedName>
        <fullName evidence="3">Epoxyqueuosine reductase</fullName>
    </recommendedName>
</protein>
<sequence length="262" mass="28421">MATRERKLVELAKTRGASLAGIAAINQLSGSPSQMAAPLLAPHSGIDPTVDGSVVAIDKHPPERESEGSVLVIGLEHPADRPDLDWWDGRGTAGNRLLIETLEQVRKEIECRFGWVTRQFHYYVERGGIYLKDAAVLAGLGCIGRNNLLVTPEYGPRVRLRGLYLGVDLSPTGPSAFNPCRACSAPCRTVCPEQALDGCSFSPAERRHLSALPAGDGAYSRNDCMRRMKKDEAAGSSNDTSSSRRVTYCRRCELVCPVGRTV</sequence>
<gene>
    <name evidence="1" type="ORF">DPPLL_00520</name>
</gene>
<evidence type="ECO:0000313" key="2">
    <source>
        <dbReference type="Proteomes" id="UP000830055"/>
    </source>
</evidence>
<reference evidence="1 2" key="1">
    <citation type="submission" date="2022-01" db="EMBL/GenBank/DDBJ databases">
        <title>Desulfofustis limnae sp. nov., a novel mesophilic sulfate-reducing bacterium isolated from marsh soil.</title>
        <authorList>
            <person name="Watanabe M."/>
            <person name="Takahashi A."/>
            <person name="Kojima H."/>
            <person name="Fukui M."/>
        </authorList>
    </citation>
    <scope>NUCLEOTIDE SEQUENCE [LARGE SCALE GENOMIC DNA]</scope>
    <source>
        <strain evidence="1 2">PPLL</strain>
    </source>
</reference>
<dbReference type="Proteomes" id="UP000830055">
    <property type="component" value="Chromosome"/>
</dbReference>
<evidence type="ECO:0008006" key="3">
    <source>
        <dbReference type="Google" id="ProtNLM"/>
    </source>
</evidence>
<name>A0ABN6LYI8_9BACT</name>
<dbReference type="EMBL" id="AP025516">
    <property type="protein sequence ID" value="BDD85687.1"/>
    <property type="molecule type" value="Genomic_DNA"/>
</dbReference>
<dbReference type="PANTHER" id="PTHR42827:SF1">
    <property type="entry name" value="IRON-SULFUR CLUSTER-BINDING PROTEIN"/>
    <property type="match status" value="1"/>
</dbReference>
<accession>A0ABN6LYI8</accession>
<organism evidence="1 2">
    <name type="scientific">Desulfofustis limnaeus</name>
    <dbReference type="NCBI Taxonomy" id="2740163"/>
    <lineage>
        <taxon>Bacteria</taxon>
        <taxon>Pseudomonadati</taxon>
        <taxon>Thermodesulfobacteriota</taxon>
        <taxon>Desulfobulbia</taxon>
        <taxon>Desulfobulbales</taxon>
        <taxon>Desulfocapsaceae</taxon>
        <taxon>Desulfofustis</taxon>
    </lineage>
</organism>
<evidence type="ECO:0000313" key="1">
    <source>
        <dbReference type="EMBL" id="BDD85687.1"/>
    </source>
</evidence>
<proteinExistence type="predicted"/>
<keyword evidence="2" id="KW-1185">Reference proteome</keyword>